<name>A0A2A9PEH3_OPHUN</name>
<evidence type="ECO:0000313" key="3">
    <source>
        <dbReference type="Proteomes" id="UP000037136"/>
    </source>
</evidence>
<evidence type="ECO:0008006" key="4">
    <source>
        <dbReference type="Google" id="ProtNLM"/>
    </source>
</evidence>
<dbReference type="InterPro" id="IPR053720">
    <property type="entry name" value="Psm_Assembly_Chaperone"/>
</dbReference>
<dbReference type="Gene3D" id="3.30.230.90">
    <property type="match status" value="1"/>
</dbReference>
<feature type="compositionally biased region" description="Basic and acidic residues" evidence="1">
    <location>
        <begin position="33"/>
        <end position="47"/>
    </location>
</feature>
<dbReference type="EMBL" id="LAZP02000210">
    <property type="protein sequence ID" value="PFH59303.1"/>
    <property type="molecule type" value="Genomic_DNA"/>
</dbReference>
<organism evidence="2 3">
    <name type="scientific">Ophiocordyceps unilateralis</name>
    <name type="common">Zombie-ant fungus</name>
    <name type="synonym">Torrubia unilateralis</name>
    <dbReference type="NCBI Taxonomy" id="268505"/>
    <lineage>
        <taxon>Eukaryota</taxon>
        <taxon>Fungi</taxon>
        <taxon>Dikarya</taxon>
        <taxon>Ascomycota</taxon>
        <taxon>Pezizomycotina</taxon>
        <taxon>Sordariomycetes</taxon>
        <taxon>Hypocreomycetidae</taxon>
        <taxon>Hypocreales</taxon>
        <taxon>Ophiocordycipitaceae</taxon>
        <taxon>Ophiocordyceps</taxon>
    </lineage>
</organism>
<evidence type="ECO:0000313" key="2">
    <source>
        <dbReference type="EMBL" id="PFH59303.1"/>
    </source>
</evidence>
<dbReference type="OrthoDB" id="5593278at2759"/>
<gene>
    <name evidence="2" type="ORF">XA68_12566</name>
</gene>
<sequence>MRLTNAVLPQPTAKFIPPSRWRHSPPANSAMPTRDDPGVLSDDDHLRPSKVVHSSTRSQQHHGSWPWCKPPKTCVPTTSPSQVVILLTISQQGRLSQWIQVPLSASSASIVEMTLPSLGNDLLPSTHLTPTTLLGGGGGDRETIGQLYAAQIASHLSLRSPDDRRILVLGLGLVKPDKERETFFDLFELARKVL</sequence>
<dbReference type="AlphaFoldDB" id="A0A2A9PEH3"/>
<reference evidence="2 3" key="1">
    <citation type="journal article" date="2015" name="BMC Genomics">
        <title>Gene expression during zombie ant biting behavior reflects the complexity underlying fungal parasitic behavioral manipulation.</title>
        <authorList>
            <person name="de Bekker C."/>
            <person name="Ohm R.A."/>
            <person name="Loreto R.G."/>
            <person name="Sebastian A."/>
            <person name="Albert I."/>
            <person name="Merrow M."/>
            <person name="Brachmann A."/>
            <person name="Hughes D.P."/>
        </authorList>
    </citation>
    <scope>NUCLEOTIDE SEQUENCE [LARGE SCALE GENOMIC DNA]</scope>
    <source>
        <strain evidence="2 3">SC16a</strain>
    </source>
</reference>
<keyword evidence="3" id="KW-1185">Reference proteome</keyword>
<dbReference type="STRING" id="268505.A0A2A9PEH3"/>
<evidence type="ECO:0000256" key="1">
    <source>
        <dbReference type="SAM" id="MobiDB-lite"/>
    </source>
</evidence>
<feature type="compositionally biased region" description="Polar residues" evidence="1">
    <location>
        <begin position="52"/>
        <end position="62"/>
    </location>
</feature>
<proteinExistence type="predicted"/>
<feature type="region of interest" description="Disordered" evidence="1">
    <location>
        <begin position="1"/>
        <end position="64"/>
    </location>
</feature>
<comment type="caution">
    <text evidence="2">The sequence shown here is derived from an EMBL/GenBank/DDBJ whole genome shotgun (WGS) entry which is preliminary data.</text>
</comment>
<protein>
    <recommendedName>
        <fullName evidence="4">Proteasome assembly chaperone 3</fullName>
    </recommendedName>
</protein>
<accession>A0A2A9PEH3</accession>
<dbReference type="Proteomes" id="UP000037136">
    <property type="component" value="Unassembled WGS sequence"/>
</dbReference>
<reference evidence="2 3" key="2">
    <citation type="journal article" date="2017" name="Sci. Rep.">
        <title>Ant-infecting Ophiocordyceps genomes reveal a high diversity of potential behavioral manipulation genes and a possible major role for enterotoxins.</title>
        <authorList>
            <person name="de Bekker C."/>
            <person name="Ohm R.A."/>
            <person name="Evans H.C."/>
            <person name="Brachmann A."/>
            <person name="Hughes D.P."/>
        </authorList>
    </citation>
    <scope>NUCLEOTIDE SEQUENCE [LARGE SCALE GENOMIC DNA]</scope>
    <source>
        <strain evidence="2 3">SC16a</strain>
    </source>
</reference>